<reference evidence="3 4" key="1">
    <citation type="submission" date="2024-03" db="EMBL/GenBank/DDBJ databases">
        <title>Genome-scale model development and genomic sequencing of the oleaginous clade Lipomyces.</title>
        <authorList>
            <consortium name="Lawrence Berkeley National Laboratory"/>
            <person name="Czajka J.J."/>
            <person name="Han Y."/>
            <person name="Kim J."/>
            <person name="Mondo S.J."/>
            <person name="Hofstad B.A."/>
            <person name="Robles A."/>
            <person name="Haridas S."/>
            <person name="Riley R."/>
            <person name="LaButti K."/>
            <person name="Pangilinan J."/>
            <person name="Andreopoulos W."/>
            <person name="Lipzen A."/>
            <person name="Yan J."/>
            <person name="Wang M."/>
            <person name="Ng V."/>
            <person name="Grigoriev I.V."/>
            <person name="Spatafora J.W."/>
            <person name="Magnuson J.K."/>
            <person name="Baker S.E."/>
            <person name="Pomraning K.R."/>
        </authorList>
    </citation>
    <scope>NUCLEOTIDE SEQUENCE [LARGE SCALE GENOMIC DNA]</scope>
    <source>
        <strain evidence="3 4">Phaff 52-87</strain>
    </source>
</reference>
<dbReference type="SUPFAM" id="SSF47923">
    <property type="entry name" value="Ypt/Rab-GAP domain of gyp1p"/>
    <property type="match status" value="2"/>
</dbReference>
<dbReference type="InterPro" id="IPR000195">
    <property type="entry name" value="Rab-GAP-TBC_dom"/>
</dbReference>
<dbReference type="Gene3D" id="1.10.8.270">
    <property type="entry name" value="putative rabgap domain of human tbc1 domain family member 14 like domains"/>
    <property type="match status" value="1"/>
</dbReference>
<sequence>MAENRAENGNGASKSRSGNEEEEEAFAKLLEKYDAAPDHVLLAGGVEDWDGVVPEQVDRYGFVEMSKQQQQQQRHSHRSVQLLLRPTNLKVRAPNALAPNHSSQEALQTEIRRESKWAAMATRSVAADNSVSFSFDLRHPKMRSRTLKGVPDSWRAVAWASFLSRSSASASSDKHLADTLYPQYLSQPSSADSQIDLDVPRTIQRHVMFSARYKGGQRLLFRVLHAFSIHRADVGYVQGMAPLAATFLCYFDEATAFVMLVRLFSTHHMAELYAYGFGGLKSTFDDLSTALRPSKVGKTLESLGVDPMLYATKWYLTLFNYAVPFETQLRIWDYFLLLGSVNVLHAAAIALLDSLGDEIGEDFEQTLSRLTAFIDIKDNDLFMRVLDYELKHLNR</sequence>
<name>A0ABR1F2Z6_9ASCO</name>
<dbReference type="SMART" id="SM00164">
    <property type="entry name" value="TBC"/>
    <property type="match status" value="1"/>
</dbReference>
<evidence type="ECO:0000313" key="4">
    <source>
        <dbReference type="Proteomes" id="UP001498771"/>
    </source>
</evidence>
<protein>
    <submittedName>
        <fullName evidence="3">Rab-GTPase-TBC domain-containing protein</fullName>
    </submittedName>
</protein>
<evidence type="ECO:0000259" key="2">
    <source>
        <dbReference type="PROSITE" id="PS50086"/>
    </source>
</evidence>
<dbReference type="PANTHER" id="PTHR47219:SF9">
    <property type="entry name" value="GTPASE ACTIVATING PROTEIN AND CENTROSOME-ASSOCIATED, ISOFORM B"/>
    <property type="match status" value="1"/>
</dbReference>
<dbReference type="Pfam" id="PF00566">
    <property type="entry name" value="RabGAP-TBC"/>
    <property type="match status" value="1"/>
</dbReference>
<organism evidence="3 4">
    <name type="scientific">Myxozyma melibiosi</name>
    <dbReference type="NCBI Taxonomy" id="54550"/>
    <lineage>
        <taxon>Eukaryota</taxon>
        <taxon>Fungi</taxon>
        <taxon>Dikarya</taxon>
        <taxon>Ascomycota</taxon>
        <taxon>Saccharomycotina</taxon>
        <taxon>Lipomycetes</taxon>
        <taxon>Lipomycetales</taxon>
        <taxon>Lipomycetaceae</taxon>
        <taxon>Myxozyma</taxon>
    </lineage>
</organism>
<dbReference type="PROSITE" id="PS50086">
    <property type="entry name" value="TBC_RABGAP"/>
    <property type="match status" value="1"/>
</dbReference>
<dbReference type="InterPro" id="IPR035969">
    <property type="entry name" value="Rab-GAP_TBC_sf"/>
</dbReference>
<evidence type="ECO:0000313" key="3">
    <source>
        <dbReference type="EMBL" id="KAK7204221.1"/>
    </source>
</evidence>
<dbReference type="Gene3D" id="1.10.472.80">
    <property type="entry name" value="Ypt/Rab-GAP domain of gyp1p, domain 3"/>
    <property type="match status" value="1"/>
</dbReference>
<gene>
    <name evidence="3" type="ORF">BZA70DRAFT_206286</name>
</gene>
<dbReference type="GeneID" id="90035682"/>
<feature type="region of interest" description="Disordered" evidence="1">
    <location>
        <begin position="1"/>
        <end position="23"/>
    </location>
</feature>
<evidence type="ECO:0000256" key="1">
    <source>
        <dbReference type="SAM" id="MobiDB-lite"/>
    </source>
</evidence>
<feature type="domain" description="Rab-GAP TBC" evidence="2">
    <location>
        <begin position="149"/>
        <end position="339"/>
    </location>
</feature>
<comment type="caution">
    <text evidence="3">The sequence shown here is derived from an EMBL/GenBank/DDBJ whole genome shotgun (WGS) entry which is preliminary data.</text>
</comment>
<dbReference type="Proteomes" id="UP001498771">
    <property type="component" value="Unassembled WGS sequence"/>
</dbReference>
<dbReference type="PANTHER" id="PTHR47219">
    <property type="entry name" value="RAB GTPASE-ACTIVATING PROTEIN 1-LIKE"/>
    <property type="match status" value="1"/>
</dbReference>
<dbReference type="RefSeq" id="XP_064767254.1">
    <property type="nucleotide sequence ID" value="XM_064910170.1"/>
</dbReference>
<dbReference type="EMBL" id="JBBJBU010000009">
    <property type="protein sequence ID" value="KAK7204221.1"/>
    <property type="molecule type" value="Genomic_DNA"/>
</dbReference>
<proteinExistence type="predicted"/>
<dbReference type="InterPro" id="IPR050302">
    <property type="entry name" value="Rab_GAP_TBC_domain"/>
</dbReference>
<accession>A0ABR1F2Z6</accession>
<keyword evidence="4" id="KW-1185">Reference proteome</keyword>